<protein>
    <submittedName>
        <fullName evidence="2">Phage terminase small subunit-related protein</fullName>
    </submittedName>
</protein>
<accession>A0ABY8EAZ4</accession>
<proteinExistence type="predicted"/>
<sequence>MVRAKSLNRDKAKEVYLNSKGSVKLKYIAEELGVKDS</sequence>
<dbReference type="Proteomes" id="UP001222800">
    <property type="component" value="Chromosome"/>
</dbReference>
<keyword evidence="3" id="KW-1185">Reference proteome</keyword>
<evidence type="ECO:0000313" key="3">
    <source>
        <dbReference type="Proteomes" id="UP001222800"/>
    </source>
</evidence>
<name>A0ABY8EAZ4_9FIRM</name>
<feature type="domain" description="PBSX phage terminase small subunit-like N-terminal" evidence="1">
    <location>
        <begin position="1"/>
        <end position="37"/>
    </location>
</feature>
<dbReference type="InterPro" id="IPR018925">
    <property type="entry name" value="XtmA-like_N"/>
</dbReference>
<gene>
    <name evidence="2" type="ORF">P4S50_09735</name>
</gene>
<evidence type="ECO:0000259" key="1">
    <source>
        <dbReference type="Pfam" id="PF10668"/>
    </source>
</evidence>
<reference evidence="2 3" key="1">
    <citation type="submission" date="2023-03" db="EMBL/GenBank/DDBJ databases">
        <title>Complete genome sequence of Tepidibacter sp. SWIR-1, isolated from a deep-sea hydrothermal vent.</title>
        <authorList>
            <person name="Li X."/>
        </authorList>
    </citation>
    <scope>NUCLEOTIDE SEQUENCE [LARGE SCALE GENOMIC DNA]</scope>
    <source>
        <strain evidence="2 3">SWIR-1</strain>
    </source>
</reference>
<dbReference type="EMBL" id="CP120733">
    <property type="protein sequence ID" value="WFD08682.1"/>
    <property type="molecule type" value="Genomic_DNA"/>
</dbReference>
<dbReference type="Pfam" id="PF10668">
    <property type="entry name" value="Phage_terminase"/>
    <property type="match status" value="1"/>
</dbReference>
<dbReference type="RefSeq" id="WP_277730590.1">
    <property type="nucleotide sequence ID" value="NZ_CP120733.1"/>
</dbReference>
<evidence type="ECO:0000313" key="2">
    <source>
        <dbReference type="EMBL" id="WFD08682.1"/>
    </source>
</evidence>
<organism evidence="2 3">
    <name type="scientific">Tepidibacter hydrothermalis</name>
    <dbReference type="NCBI Taxonomy" id="3036126"/>
    <lineage>
        <taxon>Bacteria</taxon>
        <taxon>Bacillati</taxon>
        <taxon>Bacillota</taxon>
        <taxon>Clostridia</taxon>
        <taxon>Peptostreptococcales</taxon>
        <taxon>Peptostreptococcaceae</taxon>
        <taxon>Tepidibacter</taxon>
    </lineage>
</organism>